<sequence>MLAGIIKGGRVASAYLFVGPPGPEKLAAAQQFADGLQTKSVDRLIIEPDGATLKIAQILELQTLTRYGPTSSPRLVAIIKSADEMTPEAAGAFLKTLEEPSPGVIFVLLVEREERLPETIISRCQKIVFGEPAVVWQRKPELAGWYKDLQQIGQLKLVELFELSARLEKEKDQLEELLYDLAYFSWHELREWRRAKIILETIKDIKKRANLRLTLDVACLRMQTA</sequence>
<dbReference type="InterPro" id="IPR050238">
    <property type="entry name" value="DNA_Rep/Repair_Clamp_Loader"/>
</dbReference>
<dbReference type="Proteomes" id="UP000178951">
    <property type="component" value="Unassembled WGS sequence"/>
</dbReference>
<name>A0A1F4TS49_UNCSA</name>
<dbReference type="InterPro" id="IPR027417">
    <property type="entry name" value="P-loop_NTPase"/>
</dbReference>
<accession>A0A1F4TS49</accession>
<dbReference type="PANTHER" id="PTHR11669">
    <property type="entry name" value="REPLICATION FACTOR C / DNA POLYMERASE III GAMMA-TAU SUBUNIT"/>
    <property type="match status" value="1"/>
</dbReference>
<protein>
    <recommendedName>
        <fullName evidence="3">DNA polymerase III subunit delta</fullName>
    </recommendedName>
</protein>
<proteinExistence type="predicted"/>
<dbReference type="Pfam" id="PF13177">
    <property type="entry name" value="DNA_pol3_delta2"/>
    <property type="match status" value="1"/>
</dbReference>
<dbReference type="GO" id="GO:0006261">
    <property type="term" value="P:DNA-templated DNA replication"/>
    <property type="evidence" value="ECO:0007669"/>
    <property type="project" value="TreeGrafter"/>
</dbReference>
<reference evidence="1 2" key="1">
    <citation type="journal article" date="2016" name="Nat. Commun.">
        <title>Thousands of microbial genomes shed light on interconnected biogeochemical processes in an aquifer system.</title>
        <authorList>
            <person name="Anantharaman K."/>
            <person name="Brown C.T."/>
            <person name="Hug L.A."/>
            <person name="Sharon I."/>
            <person name="Castelle C.J."/>
            <person name="Probst A.J."/>
            <person name="Thomas B.C."/>
            <person name="Singh A."/>
            <person name="Wilkins M.J."/>
            <person name="Karaoz U."/>
            <person name="Brodie E.L."/>
            <person name="Williams K.H."/>
            <person name="Hubbard S.S."/>
            <person name="Banfield J.F."/>
        </authorList>
    </citation>
    <scope>NUCLEOTIDE SEQUENCE [LARGE SCALE GENOMIC DNA]</scope>
</reference>
<dbReference type="SUPFAM" id="SSF52540">
    <property type="entry name" value="P-loop containing nucleoside triphosphate hydrolases"/>
    <property type="match status" value="1"/>
</dbReference>
<dbReference type="PANTHER" id="PTHR11669:SF8">
    <property type="entry name" value="DNA POLYMERASE III SUBUNIT DELTA"/>
    <property type="match status" value="1"/>
</dbReference>
<organism evidence="1 2">
    <name type="scientific">candidate division WOR-1 bacterium RIFOXYB2_FULL_48_7</name>
    <dbReference type="NCBI Taxonomy" id="1802583"/>
    <lineage>
        <taxon>Bacteria</taxon>
        <taxon>Bacillati</taxon>
        <taxon>Saganbacteria</taxon>
    </lineage>
</organism>
<dbReference type="Gene3D" id="3.40.50.300">
    <property type="entry name" value="P-loop containing nucleotide triphosphate hydrolases"/>
    <property type="match status" value="1"/>
</dbReference>
<evidence type="ECO:0000313" key="1">
    <source>
        <dbReference type="EMBL" id="OGC35467.1"/>
    </source>
</evidence>
<dbReference type="AlphaFoldDB" id="A0A1F4TS49"/>
<gene>
    <name evidence="1" type="ORF">A2311_04700</name>
</gene>
<evidence type="ECO:0000313" key="2">
    <source>
        <dbReference type="Proteomes" id="UP000178951"/>
    </source>
</evidence>
<dbReference type="STRING" id="1802583.A2311_04700"/>
<dbReference type="EMBL" id="MEUF01000027">
    <property type="protein sequence ID" value="OGC35467.1"/>
    <property type="molecule type" value="Genomic_DNA"/>
</dbReference>
<evidence type="ECO:0008006" key="3">
    <source>
        <dbReference type="Google" id="ProtNLM"/>
    </source>
</evidence>
<comment type="caution">
    <text evidence="1">The sequence shown here is derived from an EMBL/GenBank/DDBJ whole genome shotgun (WGS) entry which is preliminary data.</text>
</comment>